<dbReference type="AlphaFoldDB" id="A0A820LGL9"/>
<sequence>MHDGIDRMKNKELSGEKNTSEYLLSKIQMAIASTKKIQDLYKKQNESDE</sequence>
<evidence type="ECO:0000313" key="2">
    <source>
        <dbReference type="Proteomes" id="UP000663844"/>
    </source>
</evidence>
<evidence type="ECO:0000313" key="1">
    <source>
        <dbReference type="EMBL" id="CAF4356630.1"/>
    </source>
</evidence>
<accession>A0A820LGL9</accession>
<proteinExistence type="predicted"/>
<dbReference type="Proteomes" id="UP000663844">
    <property type="component" value="Unassembled WGS sequence"/>
</dbReference>
<reference evidence="1" key="1">
    <citation type="submission" date="2021-02" db="EMBL/GenBank/DDBJ databases">
        <authorList>
            <person name="Nowell W R."/>
        </authorList>
    </citation>
    <scope>NUCLEOTIDE SEQUENCE</scope>
</reference>
<protein>
    <submittedName>
        <fullName evidence="1">Uncharacterized protein</fullName>
    </submittedName>
</protein>
<name>A0A820LGL9_9BILA</name>
<feature type="non-terminal residue" evidence="1">
    <location>
        <position position="49"/>
    </location>
</feature>
<comment type="caution">
    <text evidence="1">The sequence shown here is derived from an EMBL/GenBank/DDBJ whole genome shotgun (WGS) entry which is preliminary data.</text>
</comment>
<dbReference type="EMBL" id="CAJOAZ010021510">
    <property type="protein sequence ID" value="CAF4356630.1"/>
    <property type="molecule type" value="Genomic_DNA"/>
</dbReference>
<organism evidence="1 2">
    <name type="scientific">Adineta steineri</name>
    <dbReference type="NCBI Taxonomy" id="433720"/>
    <lineage>
        <taxon>Eukaryota</taxon>
        <taxon>Metazoa</taxon>
        <taxon>Spiralia</taxon>
        <taxon>Gnathifera</taxon>
        <taxon>Rotifera</taxon>
        <taxon>Eurotatoria</taxon>
        <taxon>Bdelloidea</taxon>
        <taxon>Adinetida</taxon>
        <taxon>Adinetidae</taxon>
        <taxon>Adineta</taxon>
    </lineage>
</organism>
<gene>
    <name evidence="1" type="ORF">OXD698_LOCUS49074</name>
</gene>